<dbReference type="PANTHER" id="PTHR30043">
    <property type="entry name" value="PHOSPHONATES TRANSPORT SYSTEM PERMEASE PROTEIN"/>
    <property type="match status" value="1"/>
</dbReference>
<feature type="transmembrane region" description="Helical" evidence="6">
    <location>
        <begin position="83"/>
        <end position="107"/>
    </location>
</feature>
<sequence length="284" mass="30403">MSLAMSATERDDLVNRHQGAIDGSRKTRLITIGVIAALLGLFLYGLTTLEVSFWKLIAGFGNLGTFVVLMLPPDPGSLARAIIFVKALFETIAIAFLGTILAAIFAFPLGFLAAKNVVANRIVHFLARRSMDTVRGVDPLIWALIWVNVVGLGPFAGMLAIMTSDLGAFGKLYSEAIESADRKPVEGVTSVGGGKAHEIRFGLIPQVLPVIASQVLYYIESNTRSSTIIGIVGAGGIGLYLAETIRTLEWQQTSFLILLILVAVSAIDFLSGKLRFAIIGKRAV</sequence>
<feature type="transmembrane region" description="Helical" evidence="6">
    <location>
        <begin position="29"/>
        <end position="47"/>
    </location>
</feature>
<evidence type="ECO:0000259" key="7">
    <source>
        <dbReference type="PROSITE" id="PS50928"/>
    </source>
</evidence>
<feature type="transmembrane region" description="Helical" evidence="6">
    <location>
        <begin position="53"/>
        <end position="71"/>
    </location>
</feature>
<dbReference type="Pfam" id="PF00528">
    <property type="entry name" value="BPD_transp_1"/>
    <property type="match status" value="1"/>
</dbReference>
<dbReference type="PANTHER" id="PTHR30043:SF9">
    <property type="entry name" value="PHOSPHONATES TRANSPORT SYSTEM PERMEASE PROTEIN"/>
    <property type="match status" value="1"/>
</dbReference>
<dbReference type="InterPro" id="IPR005769">
    <property type="entry name" value="PhnE/PtxC"/>
</dbReference>
<evidence type="ECO:0000256" key="4">
    <source>
        <dbReference type="ARBA" id="ARBA00022989"/>
    </source>
</evidence>
<evidence type="ECO:0000313" key="8">
    <source>
        <dbReference type="EMBL" id="SEG32889.1"/>
    </source>
</evidence>
<dbReference type="Gene3D" id="1.10.3720.10">
    <property type="entry name" value="MetI-like"/>
    <property type="match status" value="1"/>
</dbReference>
<reference evidence="8 9" key="1">
    <citation type="submission" date="2016-10" db="EMBL/GenBank/DDBJ databases">
        <authorList>
            <person name="de Groot N.N."/>
        </authorList>
    </citation>
    <scope>NUCLEOTIDE SEQUENCE [LARGE SCALE GENOMIC DNA]</scope>
    <source>
        <strain evidence="8 9">DSM 26656</strain>
    </source>
</reference>
<dbReference type="InterPro" id="IPR000515">
    <property type="entry name" value="MetI-like"/>
</dbReference>
<dbReference type="GO" id="GO:0005886">
    <property type="term" value="C:plasma membrane"/>
    <property type="evidence" value="ECO:0007669"/>
    <property type="project" value="UniProtKB-SubCell"/>
</dbReference>
<dbReference type="EMBL" id="FNUY01000004">
    <property type="protein sequence ID" value="SEG32889.1"/>
    <property type="molecule type" value="Genomic_DNA"/>
</dbReference>
<keyword evidence="3 6" id="KW-0812">Transmembrane</keyword>
<evidence type="ECO:0000256" key="6">
    <source>
        <dbReference type="RuleBase" id="RU363032"/>
    </source>
</evidence>
<protein>
    <submittedName>
        <fullName evidence="8">Phosphonate transport system permease protein</fullName>
    </submittedName>
</protein>
<evidence type="ECO:0000256" key="3">
    <source>
        <dbReference type="ARBA" id="ARBA00022692"/>
    </source>
</evidence>
<name>A0A1H5Z8N6_9HYPH</name>
<feature type="transmembrane region" description="Helical" evidence="6">
    <location>
        <begin position="254"/>
        <end position="272"/>
    </location>
</feature>
<comment type="subcellular location">
    <subcellularLocation>
        <location evidence="1 6">Cell membrane</location>
        <topology evidence="1 6">Multi-pass membrane protein</topology>
    </subcellularLocation>
</comment>
<feature type="domain" description="ABC transmembrane type-1" evidence="7">
    <location>
        <begin position="88"/>
        <end position="271"/>
    </location>
</feature>
<dbReference type="SUPFAM" id="SSF161098">
    <property type="entry name" value="MetI-like"/>
    <property type="match status" value="1"/>
</dbReference>
<keyword evidence="4 6" id="KW-1133">Transmembrane helix</keyword>
<dbReference type="PROSITE" id="PS50928">
    <property type="entry name" value="ABC_TM1"/>
    <property type="match status" value="1"/>
</dbReference>
<evidence type="ECO:0000256" key="2">
    <source>
        <dbReference type="ARBA" id="ARBA00022448"/>
    </source>
</evidence>
<proteinExistence type="inferred from homology"/>
<dbReference type="GO" id="GO:0015416">
    <property type="term" value="F:ABC-type phosphonate transporter activity"/>
    <property type="evidence" value="ECO:0007669"/>
    <property type="project" value="InterPro"/>
</dbReference>
<gene>
    <name evidence="8" type="ORF">SAMN04488115_104324</name>
</gene>
<accession>A0A1H5Z8N6</accession>
<keyword evidence="2 6" id="KW-0813">Transport</keyword>
<organism evidence="8 9">
    <name type="scientific">Bosea lathyri</name>
    <dbReference type="NCBI Taxonomy" id="1036778"/>
    <lineage>
        <taxon>Bacteria</taxon>
        <taxon>Pseudomonadati</taxon>
        <taxon>Pseudomonadota</taxon>
        <taxon>Alphaproteobacteria</taxon>
        <taxon>Hyphomicrobiales</taxon>
        <taxon>Boseaceae</taxon>
        <taxon>Bosea</taxon>
    </lineage>
</organism>
<evidence type="ECO:0000313" key="9">
    <source>
        <dbReference type="Proteomes" id="UP000236743"/>
    </source>
</evidence>
<dbReference type="NCBIfam" id="TIGR01097">
    <property type="entry name" value="PhnE"/>
    <property type="match status" value="1"/>
</dbReference>
<feature type="transmembrane region" description="Helical" evidence="6">
    <location>
        <begin position="225"/>
        <end position="242"/>
    </location>
</feature>
<dbReference type="InterPro" id="IPR035906">
    <property type="entry name" value="MetI-like_sf"/>
</dbReference>
<evidence type="ECO:0000256" key="5">
    <source>
        <dbReference type="ARBA" id="ARBA00023136"/>
    </source>
</evidence>
<comment type="similarity">
    <text evidence="6">Belongs to the binding-protein-dependent transport system permease family.</text>
</comment>
<dbReference type="AlphaFoldDB" id="A0A1H5Z8N6"/>
<dbReference type="Proteomes" id="UP000236743">
    <property type="component" value="Unassembled WGS sequence"/>
</dbReference>
<dbReference type="RefSeq" id="WP_244595570.1">
    <property type="nucleotide sequence ID" value="NZ_FNUY01000004.1"/>
</dbReference>
<evidence type="ECO:0000256" key="1">
    <source>
        <dbReference type="ARBA" id="ARBA00004651"/>
    </source>
</evidence>
<feature type="transmembrane region" description="Helical" evidence="6">
    <location>
        <begin position="140"/>
        <end position="161"/>
    </location>
</feature>
<keyword evidence="9" id="KW-1185">Reference proteome</keyword>
<keyword evidence="5 6" id="KW-0472">Membrane</keyword>